<sequence>MPKLRPIAFVLPQFHPIPENDEWWGKGFTEWTNVKKAKPLFKGHYQPHVPTDLGYYDLRLPEVREAQANLAKEYGIHGFCYYHYWFNGKRLLNYPIDEILRLQKPEMPFMLCWANENWTRRWDGKDDEVLIKQDYSFEDDQNHMRWLCEHVFTDTRYITVNGCPVFIIYRHSLFPNIEKTSRLWRKIATEEFGYKGLYLCITESFHEAIKPESIGFDAAIEFAPHQVMKEVIKPTQFNKWLYRLKHKKNQQYSLRDFKLGAQKIMQRDLPSYKLYRGITPSWDNTARKGMQAFVGIGSNPNVYYEWFRHIVKTFKPFSSEENFIFINAMNEWAEGNHLEPCIKYGSAYLEATKKALEQDE</sequence>
<comment type="caution">
    <text evidence="1">The sequence shown here is derived from an EMBL/GenBank/DDBJ whole genome shotgun (WGS) entry which is preliminary data.</text>
</comment>
<accession>A0A2N3HPC9</accession>
<dbReference type="PANTHER" id="PTHR41244:SF1">
    <property type="entry name" value="GLYCOSYLTRANSFERASE"/>
    <property type="match status" value="1"/>
</dbReference>
<dbReference type="Pfam" id="PF14307">
    <property type="entry name" value="Glyco_tran_WbsX"/>
    <property type="match status" value="1"/>
</dbReference>
<gene>
    <name evidence="1" type="ORF">CSW08_01565</name>
</gene>
<evidence type="ECO:0000313" key="2">
    <source>
        <dbReference type="Proteomes" id="UP000233435"/>
    </source>
</evidence>
<keyword evidence="2" id="KW-1185">Reference proteome</keyword>
<dbReference type="AlphaFoldDB" id="A0A2N3HPC9"/>
<dbReference type="GO" id="GO:0016787">
    <property type="term" value="F:hydrolase activity"/>
    <property type="evidence" value="ECO:0007669"/>
    <property type="project" value="UniProtKB-KW"/>
</dbReference>
<keyword evidence="1" id="KW-0378">Hydrolase</keyword>
<name>A0A2N3HPC9_9FLAO</name>
<evidence type="ECO:0000313" key="1">
    <source>
        <dbReference type="EMBL" id="PKQ46714.1"/>
    </source>
</evidence>
<dbReference type="InterPro" id="IPR032719">
    <property type="entry name" value="WbsX"/>
</dbReference>
<dbReference type="OrthoDB" id="9816424at2"/>
<dbReference type="PANTHER" id="PTHR41244">
    <property type="entry name" value="RHAMNAN SYNTHESIS F"/>
    <property type="match status" value="1"/>
</dbReference>
<proteinExistence type="predicted"/>
<dbReference type="EMBL" id="PJEO01000009">
    <property type="protein sequence ID" value="PKQ46714.1"/>
    <property type="molecule type" value="Genomic_DNA"/>
</dbReference>
<protein>
    <submittedName>
        <fullName evidence="1">Glycosyl hydrolase</fullName>
    </submittedName>
</protein>
<organism evidence="1 2">
    <name type="scientific">Confluentibacter flavum</name>
    <dbReference type="NCBI Taxonomy" id="1909700"/>
    <lineage>
        <taxon>Bacteria</taxon>
        <taxon>Pseudomonadati</taxon>
        <taxon>Bacteroidota</taxon>
        <taxon>Flavobacteriia</taxon>
        <taxon>Flavobacteriales</taxon>
        <taxon>Flavobacteriaceae</taxon>
        <taxon>Confluentibacter</taxon>
    </lineage>
</organism>
<dbReference type="Gene3D" id="3.20.20.80">
    <property type="entry name" value="Glycosidases"/>
    <property type="match status" value="1"/>
</dbReference>
<dbReference type="Proteomes" id="UP000233435">
    <property type="component" value="Unassembled WGS sequence"/>
</dbReference>
<reference evidence="1 2" key="1">
    <citation type="submission" date="2017-12" db="EMBL/GenBank/DDBJ databases">
        <title>Confluentibacter flavum sp. nov., isolated from the saline lake.</title>
        <authorList>
            <person name="Yu L."/>
        </authorList>
    </citation>
    <scope>NUCLEOTIDE SEQUENCE [LARGE SCALE GENOMIC DNA]</scope>
    <source>
        <strain evidence="1 2">3B</strain>
    </source>
</reference>
<dbReference type="RefSeq" id="WP_106658154.1">
    <property type="nucleotide sequence ID" value="NZ_PJEO01000009.1"/>
</dbReference>
<dbReference type="CDD" id="cd11579">
    <property type="entry name" value="Glyco_tran_WbsX"/>
    <property type="match status" value="1"/>
</dbReference>